<dbReference type="Proteomes" id="UP000029121">
    <property type="component" value="Unassembled WGS sequence"/>
</dbReference>
<dbReference type="EMBL" id="KB870805">
    <property type="protein sequence ID" value="EOA36889.1"/>
    <property type="molecule type" value="Genomic_DNA"/>
</dbReference>
<evidence type="ECO:0000256" key="1">
    <source>
        <dbReference type="SAM" id="Phobius"/>
    </source>
</evidence>
<sequence>MVTLTMQHSKHEKPNHTNFINKYNKIIELKQKNDQKMKPDANATTDANNAGTNIAASEVGLGAGASTVVAAAAEKAIATTIANTIIFIFIASIVTYFSLMCLNKNIFSQEKDFNMLFLFGFCVWYKSLWGKWHWSIYTAIE</sequence>
<reference evidence="3" key="1">
    <citation type="journal article" date="2013" name="Nat. Genet.">
        <title>The Capsella rubella genome and the genomic consequences of rapid mating system evolution.</title>
        <authorList>
            <person name="Slotte T."/>
            <person name="Hazzouri K.M."/>
            <person name="Agren J.A."/>
            <person name="Koenig D."/>
            <person name="Maumus F."/>
            <person name="Guo Y.L."/>
            <person name="Steige K."/>
            <person name="Platts A.E."/>
            <person name="Escobar J.S."/>
            <person name="Newman L.K."/>
            <person name="Wang W."/>
            <person name="Mandakova T."/>
            <person name="Vello E."/>
            <person name="Smith L.M."/>
            <person name="Henz S.R."/>
            <person name="Steffen J."/>
            <person name="Takuno S."/>
            <person name="Brandvain Y."/>
            <person name="Coop G."/>
            <person name="Andolfatto P."/>
            <person name="Hu T.T."/>
            <person name="Blanchette M."/>
            <person name="Clark R.M."/>
            <person name="Quesneville H."/>
            <person name="Nordborg M."/>
            <person name="Gaut B.S."/>
            <person name="Lysak M.A."/>
            <person name="Jenkins J."/>
            <person name="Grimwood J."/>
            <person name="Chapman J."/>
            <person name="Prochnik S."/>
            <person name="Shu S."/>
            <person name="Rokhsar D."/>
            <person name="Schmutz J."/>
            <person name="Weigel D."/>
            <person name="Wright S.I."/>
        </authorList>
    </citation>
    <scope>NUCLEOTIDE SEQUENCE [LARGE SCALE GENOMIC DNA]</scope>
    <source>
        <strain evidence="3">cv. Monte Gargano</strain>
    </source>
</reference>
<name>R0I3P8_9BRAS</name>
<organism evidence="2 3">
    <name type="scientific">Capsella rubella</name>
    <dbReference type="NCBI Taxonomy" id="81985"/>
    <lineage>
        <taxon>Eukaryota</taxon>
        <taxon>Viridiplantae</taxon>
        <taxon>Streptophyta</taxon>
        <taxon>Embryophyta</taxon>
        <taxon>Tracheophyta</taxon>
        <taxon>Spermatophyta</taxon>
        <taxon>Magnoliopsida</taxon>
        <taxon>eudicotyledons</taxon>
        <taxon>Gunneridae</taxon>
        <taxon>Pentapetalae</taxon>
        <taxon>rosids</taxon>
        <taxon>malvids</taxon>
        <taxon>Brassicales</taxon>
        <taxon>Brassicaceae</taxon>
        <taxon>Camelineae</taxon>
        <taxon>Capsella</taxon>
    </lineage>
</organism>
<proteinExistence type="predicted"/>
<evidence type="ECO:0000313" key="2">
    <source>
        <dbReference type="EMBL" id="EOA36889.1"/>
    </source>
</evidence>
<feature type="transmembrane region" description="Helical" evidence="1">
    <location>
        <begin position="113"/>
        <end position="129"/>
    </location>
</feature>
<feature type="transmembrane region" description="Helical" evidence="1">
    <location>
        <begin position="76"/>
        <end position="101"/>
    </location>
</feature>
<accession>R0I3P8</accession>
<keyword evidence="1" id="KW-0812">Transmembrane</keyword>
<keyword evidence="1" id="KW-0472">Membrane</keyword>
<dbReference type="AlphaFoldDB" id="R0I3P8"/>
<protein>
    <submittedName>
        <fullName evidence="2">Uncharacterized protein</fullName>
    </submittedName>
</protein>
<gene>
    <name evidence="2" type="ORF">CARUB_v10011419mg</name>
</gene>
<keyword evidence="3" id="KW-1185">Reference proteome</keyword>
<keyword evidence="1" id="KW-1133">Transmembrane helix</keyword>
<evidence type="ECO:0000313" key="3">
    <source>
        <dbReference type="Proteomes" id="UP000029121"/>
    </source>
</evidence>